<organism evidence="1">
    <name type="scientific">Setaria italica</name>
    <name type="common">Foxtail millet</name>
    <name type="synonym">Panicum italicum</name>
    <dbReference type="NCBI Taxonomy" id="4555"/>
    <lineage>
        <taxon>Eukaryota</taxon>
        <taxon>Viridiplantae</taxon>
        <taxon>Streptophyta</taxon>
        <taxon>Embryophyta</taxon>
        <taxon>Tracheophyta</taxon>
        <taxon>Spermatophyta</taxon>
        <taxon>Magnoliopsida</taxon>
        <taxon>Liliopsida</taxon>
        <taxon>Poales</taxon>
        <taxon>Poaceae</taxon>
        <taxon>PACMAD clade</taxon>
        <taxon>Panicoideae</taxon>
        <taxon>Panicodae</taxon>
        <taxon>Paniceae</taxon>
        <taxon>Cenchrinae</taxon>
        <taxon>Setaria</taxon>
    </lineage>
</organism>
<evidence type="ECO:0000313" key="1">
    <source>
        <dbReference type="EMBL" id="RCV45646.1"/>
    </source>
</evidence>
<accession>A0A368ST87</accession>
<dbReference type="EMBL" id="CM003536">
    <property type="protein sequence ID" value="RCV45646.1"/>
    <property type="molecule type" value="Genomic_DNA"/>
</dbReference>
<reference evidence="1" key="1">
    <citation type="journal article" date="2012" name="Nat. Biotechnol.">
        <title>Reference genome sequence of the model plant Setaria.</title>
        <authorList>
            <person name="Bennetzen J.L."/>
            <person name="Schmutz J."/>
            <person name="Wang H."/>
            <person name="Percifield R."/>
            <person name="Hawkins J."/>
            <person name="Pontaroli A.C."/>
            <person name="Estep M."/>
            <person name="Feng L."/>
            <person name="Vaughn J.N."/>
            <person name="Grimwood J."/>
            <person name="Jenkins J."/>
            <person name="Barry K."/>
            <person name="Lindquist E."/>
            <person name="Hellsten U."/>
            <person name="Deshpande S."/>
            <person name="Wang X."/>
            <person name="Wu X."/>
            <person name="Mitros T."/>
            <person name="Triplett J."/>
            <person name="Yang X."/>
            <person name="Ye C.Y."/>
            <person name="Mauro-Herrera M."/>
            <person name="Wang L."/>
            <person name="Li P."/>
            <person name="Sharma M."/>
            <person name="Sharma R."/>
            <person name="Ronald P.C."/>
            <person name="Panaud O."/>
            <person name="Kellogg E.A."/>
            <person name="Brutnell T.P."/>
            <person name="Doust A.N."/>
            <person name="Tuskan G.A."/>
            <person name="Rokhsar D."/>
            <person name="Devos K.M."/>
        </authorList>
    </citation>
    <scope>NUCLEOTIDE SEQUENCE [LARGE SCALE GENOMIC DNA]</scope>
    <source>
        <strain evidence="1">Yugu1</strain>
    </source>
</reference>
<protein>
    <submittedName>
        <fullName evidence="1">Uncharacterized protein</fullName>
    </submittedName>
</protein>
<reference evidence="1" key="2">
    <citation type="submission" date="2015-07" db="EMBL/GenBank/DDBJ databases">
        <authorList>
            <person name="Noorani M."/>
        </authorList>
    </citation>
    <scope>NUCLEOTIDE SEQUENCE</scope>
    <source>
        <strain evidence="1">Yugu1</strain>
    </source>
</reference>
<gene>
    <name evidence="1" type="ORF">SETIT_9G471100v2</name>
</gene>
<dbReference type="AlphaFoldDB" id="A0A368ST87"/>
<sequence>MVVLAIIKPPVDFVSTIPLSVLPSPSLPDDGVSQERWWGEVWRQPLGAGLQRLAGEATVASGATAGVTAWHGIQAGSDGLAATGQQWSSGSGEARWEQRRLWAVPGLRRRGSGYLHRCRLTYYGSKTDGEGHFRAGSDKAL</sequence>
<name>A0A368ST87_SETIT</name>
<proteinExistence type="predicted"/>